<evidence type="ECO:0000313" key="1">
    <source>
        <dbReference type="EMBL" id="GBH15061.1"/>
    </source>
</evidence>
<reference evidence="1 2" key="1">
    <citation type="submission" date="2018-04" db="EMBL/GenBank/DDBJ databases">
        <title>Draft genome sequence of Pseudomonas syringae pv. actinidiae biovar 3 strains isolated from kiwifruit in Kagawa prefecture.</title>
        <authorList>
            <person name="Tabuchi M."/>
            <person name="Saito M."/>
            <person name="Fujiwara S."/>
            <person name="Sasa N."/>
            <person name="Akimitsu K."/>
            <person name="Gomi K."/>
            <person name="Konishi-Sugita S."/>
            <person name="Hamano K."/>
            <person name="Kataoka I."/>
        </authorList>
    </citation>
    <scope>NUCLEOTIDE SEQUENCE [LARGE SCALE GENOMIC DNA]</scope>
    <source>
        <strain evidence="1 2">MAFF212211</strain>
    </source>
</reference>
<gene>
    <name evidence="1" type="ORF">KPSA3_00981</name>
</gene>
<protein>
    <submittedName>
        <fullName evidence="1">Mannose/fructose/N-acetylgalactosamine-specific component IID</fullName>
    </submittedName>
</protein>
<name>A0AAN4TJ57_PSESF</name>
<dbReference type="EMBL" id="BGKA01000034">
    <property type="protein sequence ID" value="GBH15061.1"/>
    <property type="molecule type" value="Genomic_DNA"/>
</dbReference>
<organism evidence="1 2">
    <name type="scientific">Pseudomonas syringae pv. actinidiae</name>
    <dbReference type="NCBI Taxonomy" id="103796"/>
    <lineage>
        <taxon>Bacteria</taxon>
        <taxon>Pseudomonadati</taxon>
        <taxon>Pseudomonadota</taxon>
        <taxon>Gammaproteobacteria</taxon>
        <taxon>Pseudomonadales</taxon>
        <taxon>Pseudomonadaceae</taxon>
        <taxon>Pseudomonas</taxon>
        <taxon>Pseudomonas syringae</taxon>
    </lineage>
</organism>
<accession>A0AAN4TJ57</accession>
<dbReference type="AlphaFoldDB" id="A0AAN4TJ57"/>
<proteinExistence type="predicted"/>
<sequence length="332" mass="37157">MILSVADGRHSGASRAPPFADDTGSCTFPAFDTPRCEGERHGTVIFADHGKSPGNRVTKGKLNTAMFMFKSLIKRWMTNLFSRDDSRNRELKPEWTSLGPGAIRMERYHHIDAGTQDKDGFYDYYYECDMYYFTEGTLSLVARCYTDDADEANFMGIEFDGYDRSLESDDQSLPLVSAALAQLKADGKTKFFTFTGKGYESVFADAEHGGDTMRGERIEVIALSPSARYRVQAVPYEALATHWIYPPEIIEIRRDIRVFAFEDNGWSADQALWLDCSCVELTLRKYPGRLTGAGITVTIDCARSTAIYADGVELDLSKLEQALDSMLGTIET</sequence>
<comment type="caution">
    <text evidence="1">The sequence shown here is derived from an EMBL/GenBank/DDBJ whole genome shotgun (WGS) entry which is preliminary data.</text>
</comment>
<evidence type="ECO:0000313" key="2">
    <source>
        <dbReference type="Proteomes" id="UP000248291"/>
    </source>
</evidence>
<dbReference type="Proteomes" id="UP000248291">
    <property type="component" value="Unassembled WGS sequence"/>
</dbReference>